<feature type="domain" description="Trypsin-co-occurring" evidence="2">
    <location>
        <begin position="4"/>
        <end position="82"/>
    </location>
</feature>
<evidence type="ECO:0000259" key="2">
    <source>
        <dbReference type="Pfam" id="PF19631"/>
    </source>
</evidence>
<accession>A0ABU7K9P7</accession>
<proteinExistence type="predicted"/>
<gene>
    <name evidence="3" type="ORF">Q8791_17230</name>
</gene>
<reference evidence="3 4" key="1">
    <citation type="submission" date="2023-08" db="EMBL/GenBank/DDBJ databases">
        <authorList>
            <person name="Girao M."/>
            <person name="Carvalho M.F."/>
        </authorList>
    </citation>
    <scope>NUCLEOTIDE SEQUENCE [LARGE SCALE GENOMIC DNA]</scope>
    <source>
        <strain evidence="3 4">CT-R113</strain>
    </source>
</reference>
<evidence type="ECO:0000256" key="1">
    <source>
        <dbReference type="SAM" id="MobiDB-lite"/>
    </source>
</evidence>
<dbReference type="RefSeq" id="WP_330092734.1">
    <property type="nucleotide sequence ID" value="NZ_JAUZMY010000016.1"/>
</dbReference>
<protein>
    <submittedName>
        <fullName evidence="3">Trypco2 family protein</fullName>
    </submittedName>
</protein>
<feature type="compositionally biased region" description="Polar residues" evidence="1">
    <location>
        <begin position="76"/>
        <end position="101"/>
    </location>
</feature>
<evidence type="ECO:0000313" key="3">
    <source>
        <dbReference type="EMBL" id="MEE2038963.1"/>
    </source>
</evidence>
<dbReference type="Proteomes" id="UP001356095">
    <property type="component" value="Unassembled WGS sequence"/>
</dbReference>
<evidence type="ECO:0000313" key="4">
    <source>
        <dbReference type="Proteomes" id="UP001356095"/>
    </source>
</evidence>
<dbReference type="Pfam" id="PF19631">
    <property type="entry name" value="Trypco2"/>
    <property type="match status" value="1"/>
</dbReference>
<feature type="region of interest" description="Disordered" evidence="1">
    <location>
        <begin position="65"/>
        <end position="112"/>
    </location>
</feature>
<feature type="compositionally biased region" description="Gly residues" evidence="1">
    <location>
        <begin position="102"/>
        <end position="112"/>
    </location>
</feature>
<dbReference type="InterPro" id="IPR045608">
    <property type="entry name" value="Trypco2"/>
</dbReference>
<dbReference type="EMBL" id="JAUZMY010000016">
    <property type="protein sequence ID" value="MEE2038963.1"/>
    <property type="molecule type" value="Genomic_DNA"/>
</dbReference>
<name>A0ABU7K9P7_9ACTN</name>
<comment type="caution">
    <text evidence="3">The sequence shown here is derived from an EMBL/GenBank/DDBJ whole genome shotgun (WGS) entry which is preliminary data.</text>
</comment>
<sequence>MELRLTDAVRTLREELTEAVEEAEAQSSDITFDIGPIGMEFEVAFRADAKAKGKIATWIASGEVEGGAGRTRTHRVSFTLTPRSKSSPNGDVSIHSTHQNTGPGGRTGHIGR</sequence>
<keyword evidence="4" id="KW-1185">Reference proteome</keyword>
<organism evidence="3 4">
    <name type="scientific">Nocardiopsis codii</name>
    <dbReference type="NCBI Taxonomy" id="3065942"/>
    <lineage>
        <taxon>Bacteria</taxon>
        <taxon>Bacillati</taxon>
        <taxon>Actinomycetota</taxon>
        <taxon>Actinomycetes</taxon>
        <taxon>Streptosporangiales</taxon>
        <taxon>Nocardiopsidaceae</taxon>
        <taxon>Nocardiopsis</taxon>
    </lineage>
</organism>